<dbReference type="EMBL" id="GDKF01007784">
    <property type="protein sequence ID" value="JAT70838.1"/>
    <property type="molecule type" value="Transcribed_RNA"/>
</dbReference>
<dbReference type="Pfam" id="PF18101">
    <property type="entry name" value="Pan3_CK"/>
    <property type="match status" value="1"/>
</dbReference>
<organism evidence="6">
    <name type="scientific">Auxenochlorella protothecoides</name>
    <name type="common">Green microalga</name>
    <name type="synonym">Chlorella protothecoides</name>
    <dbReference type="NCBI Taxonomy" id="3075"/>
    <lineage>
        <taxon>Eukaryota</taxon>
        <taxon>Viridiplantae</taxon>
        <taxon>Chlorophyta</taxon>
        <taxon>core chlorophytes</taxon>
        <taxon>Trebouxiophyceae</taxon>
        <taxon>Chlorellales</taxon>
        <taxon>Chlorellaceae</taxon>
        <taxon>Auxenochlorella</taxon>
    </lineage>
</organism>
<dbReference type="Gene3D" id="1.10.510.10">
    <property type="entry name" value="Transferase(Phosphotransferase) domain 1"/>
    <property type="match status" value="1"/>
</dbReference>
<evidence type="ECO:0000256" key="1">
    <source>
        <dbReference type="ARBA" id="ARBA00004496"/>
    </source>
</evidence>
<dbReference type="InterPro" id="IPR030844">
    <property type="entry name" value="PAN3"/>
</dbReference>
<gene>
    <name evidence="6" type="ORF">g.18682</name>
</gene>
<dbReference type="PANTHER" id="PTHR12272">
    <property type="entry name" value="DEADENYLATION COMPLEX SUBUNIT PAN3"/>
    <property type="match status" value="1"/>
</dbReference>
<comment type="subcellular location">
    <subcellularLocation>
        <location evidence="1">Cytoplasm</location>
    </subcellularLocation>
</comment>
<keyword evidence="3" id="KW-0067">ATP-binding</keyword>
<evidence type="ECO:0000256" key="3">
    <source>
        <dbReference type="ARBA" id="ARBA00022840"/>
    </source>
</evidence>
<dbReference type="GO" id="GO:0031251">
    <property type="term" value="C:PAN complex"/>
    <property type="evidence" value="ECO:0007669"/>
    <property type="project" value="InterPro"/>
</dbReference>
<reference evidence="6" key="1">
    <citation type="submission" date="2015-08" db="EMBL/GenBank/DDBJ databases">
        <authorList>
            <person name="Babu N.S."/>
            <person name="Beckwith C.J."/>
            <person name="Beseler K.G."/>
            <person name="Brison A."/>
            <person name="Carone J.V."/>
            <person name="Caskin T.P."/>
            <person name="Diamond M."/>
            <person name="Durham M.E."/>
            <person name="Foxe J.M."/>
            <person name="Go M."/>
            <person name="Henderson B.A."/>
            <person name="Jones I.B."/>
            <person name="McGettigan J.A."/>
            <person name="Micheletti S.J."/>
            <person name="Nasrallah M.E."/>
            <person name="Ortiz D."/>
            <person name="Piller C.R."/>
            <person name="Privatt S.R."/>
            <person name="Schneider S.L."/>
            <person name="Sharp S."/>
            <person name="Smith T.C."/>
            <person name="Stanton J.D."/>
            <person name="Ullery H.E."/>
            <person name="Wilson R.J."/>
            <person name="Serrano M.G."/>
            <person name="Buck G."/>
            <person name="Lee V."/>
            <person name="Wang Y."/>
            <person name="Carvalho R."/>
            <person name="Voegtly L."/>
            <person name="Shi R."/>
            <person name="Duckworth R."/>
            <person name="Johnson A."/>
            <person name="Loviza R."/>
            <person name="Walstead R."/>
            <person name="Shah Z."/>
            <person name="Kiflezghi M."/>
            <person name="Wade K."/>
            <person name="Ball S.L."/>
            <person name="Bradley K.W."/>
            <person name="Asai D.J."/>
            <person name="Bowman C.A."/>
            <person name="Russell D.A."/>
            <person name="Pope W.H."/>
            <person name="Jacobs-Sera D."/>
            <person name="Hendrix R.W."/>
            <person name="Hatfull G.F."/>
        </authorList>
    </citation>
    <scope>NUCLEOTIDE SEQUENCE</scope>
</reference>
<feature type="compositionally biased region" description="Low complexity" evidence="4">
    <location>
        <begin position="141"/>
        <end position="150"/>
    </location>
</feature>
<dbReference type="GO" id="GO:0005524">
    <property type="term" value="F:ATP binding"/>
    <property type="evidence" value="ECO:0007669"/>
    <property type="project" value="UniProtKB-KW"/>
</dbReference>
<evidence type="ECO:0000256" key="4">
    <source>
        <dbReference type="SAM" id="MobiDB-lite"/>
    </source>
</evidence>
<evidence type="ECO:0000313" key="6">
    <source>
        <dbReference type="EMBL" id="JAT70838.1"/>
    </source>
</evidence>
<feature type="compositionally biased region" description="Polar residues" evidence="4">
    <location>
        <begin position="1"/>
        <end position="10"/>
    </location>
</feature>
<dbReference type="GO" id="GO:0000289">
    <property type="term" value="P:nuclear-transcribed mRNA poly(A) tail shortening"/>
    <property type="evidence" value="ECO:0007669"/>
    <property type="project" value="InterPro"/>
</dbReference>
<dbReference type="PANTHER" id="PTHR12272:SF11">
    <property type="entry name" value="PAN2-PAN3 DEADENYLATION COMPLEX SUBUNIT PAN3"/>
    <property type="match status" value="1"/>
</dbReference>
<protein>
    <recommendedName>
        <fullName evidence="5">Pan3 C-terminal knob domain-containing protein</fullName>
    </recommendedName>
</protein>
<feature type="domain" description="Pan3 C-terminal knob" evidence="5">
    <location>
        <begin position="458"/>
        <end position="591"/>
    </location>
</feature>
<sequence>MKASLQSTASEFVPGDQKPAGPVGGAKGSPSLTGTLSATPFVPSPKLLVGLEAPPFTPGLAPAQVQPGGGVSAAKQPPPGVPGGIGPGGRSGRGGPAPQPPPIVRAPSHPPKALAAHAAAAFAVLSAAGQGPFVPGGPGVAAGQRSPQAGRGRGRRPAAPYAATLGQPATVPASALSITEALRAELQADLTAQQAQPDPGLPDFVGSYHSLCALEDASPGAAHPAPALGVPSRVYRAASARDGSCVALRRLDPQAVAPAPQLLAGFRAAQERWRAVEGQPFLAAWREALVSAELDGAPALWLAHAFVPGAVTLEAAHLAPGARPPGVDRLWQYLVQLAAALHAVHGAGLVLWGAGLAPSKILVSSEAGGAPRLRIAAAGTLDALMQVPGAGEEDLRRLQRSDLAALGHTLLTLACAGLGASPSLDLLPGSTPPDLVRVIAGLLASAQGGGFQDTSALAGALAMHTVGALSSTAARGDAMRAELAKECENGRLLRLLARLGTVAGRPSLGGDTEWAETGDRYMLKLFYSFLLHQVDEAGQPTLDWGVLAESLNKLDAGVPESILLLSADEASMLVVTYADLKRCFERCQAELRGGAEAPARHALARVQA</sequence>
<evidence type="ECO:0000259" key="5">
    <source>
        <dbReference type="Pfam" id="PF18101"/>
    </source>
</evidence>
<proteinExistence type="predicted"/>
<keyword evidence="2" id="KW-0547">Nucleotide-binding</keyword>
<accession>A0A1D1ZV73</accession>
<feature type="compositionally biased region" description="Pro residues" evidence="4">
    <location>
        <begin position="97"/>
        <end position="110"/>
    </location>
</feature>
<feature type="region of interest" description="Disordered" evidence="4">
    <location>
        <begin position="1"/>
        <end position="111"/>
    </location>
</feature>
<dbReference type="Gene3D" id="1.10.287.3700">
    <property type="match status" value="1"/>
</dbReference>
<dbReference type="AlphaFoldDB" id="A0A1D1ZV73"/>
<dbReference type="Gene3D" id="1.20.5.5160">
    <property type="match status" value="1"/>
</dbReference>
<dbReference type="GO" id="GO:0000932">
    <property type="term" value="C:P-body"/>
    <property type="evidence" value="ECO:0007669"/>
    <property type="project" value="TreeGrafter"/>
</dbReference>
<feature type="region of interest" description="Disordered" evidence="4">
    <location>
        <begin position="136"/>
        <end position="166"/>
    </location>
</feature>
<feature type="compositionally biased region" description="Gly residues" evidence="4">
    <location>
        <begin position="82"/>
        <end position="95"/>
    </location>
</feature>
<dbReference type="GO" id="GO:0008143">
    <property type="term" value="F:poly(A) binding"/>
    <property type="evidence" value="ECO:0007669"/>
    <property type="project" value="TreeGrafter"/>
</dbReference>
<evidence type="ECO:0000256" key="2">
    <source>
        <dbReference type="ARBA" id="ARBA00022741"/>
    </source>
</evidence>
<name>A0A1D1ZV73_AUXPR</name>
<dbReference type="InterPro" id="IPR041332">
    <property type="entry name" value="Pan3_CK"/>
</dbReference>